<gene>
    <name evidence="2" type="ORF">E2C01_059651</name>
</gene>
<sequence length="34" mass="3823">MMTGWISNLRRDTKGKQLLSNGAMMNAKAQNELN</sequence>
<feature type="region of interest" description="Disordered" evidence="1">
    <location>
        <begin position="1"/>
        <end position="34"/>
    </location>
</feature>
<dbReference type="EMBL" id="VSRR010023466">
    <property type="protein sequence ID" value="MPC65516.1"/>
    <property type="molecule type" value="Genomic_DNA"/>
</dbReference>
<proteinExistence type="predicted"/>
<dbReference type="AlphaFoldDB" id="A0A5B7H6G2"/>
<dbReference type="Proteomes" id="UP000324222">
    <property type="component" value="Unassembled WGS sequence"/>
</dbReference>
<name>A0A5B7H6G2_PORTR</name>
<accession>A0A5B7H6G2</accession>
<comment type="caution">
    <text evidence="2">The sequence shown here is derived from an EMBL/GenBank/DDBJ whole genome shotgun (WGS) entry which is preliminary data.</text>
</comment>
<organism evidence="2 3">
    <name type="scientific">Portunus trituberculatus</name>
    <name type="common">Swimming crab</name>
    <name type="synonym">Neptunus trituberculatus</name>
    <dbReference type="NCBI Taxonomy" id="210409"/>
    <lineage>
        <taxon>Eukaryota</taxon>
        <taxon>Metazoa</taxon>
        <taxon>Ecdysozoa</taxon>
        <taxon>Arthropoda</taxon>
        <taxon>Crustacea</taxon>
        <taxon>Multicrustacea</taxon>
        <taxon>Malacostraca</taxon>
        <taxon>Eumalacostraca</taxon>
        <taxon>Eucarida</taxon>
        <taxon>Decapoda</taxon>
        <taxon>Pleocyemata</taxon>
        <taxon>Brachyura</taxon>
        <taxon>Eubrachyura</taxon>
        <taxon>Portunoidea</taxon>
        <taxon>Portunidae</taxon>
        <taxon>Portuninae</taxon>
        <taxon>Portunus</taxon>
    </lineage>
</organism>
<keyword evidence="3" id="KW-1185">Reference proteome</keyword>
<evidence type="ECO:0000256" key="1">
    <source>
        <dbReference type="SAM" id="MobiDB-lite"/>
    </source>
</evidence>
<protein>
    <submittedName>
        <fullName evidence="2">Uncharacterized protein</fullName>
    </submittedName>
</protein>
<reference evidence="2 3" key="1">
    <citation type="submission" date="2019-05" db="EMBL/GenBank/DDBJ databases">
        <title>Another draft genome of Portunus trituberculatus and its Hox gene families provides insights of decapod evolution.</title>
        <authorList>
            <person name="Jeong J.-H."/>
            <person name="Song I."/>
            <person name="Kim S."/>
            <person name="Choi T."/>
            <person name="Kim D."/>
            <person name="Ryu S."/>
            <person name="Kim W."/>
        </authorList>
    </citation>
    <scope>NUCLEOTIDE SEQUENCE [LARGE SCALE GENOMIC DNA]</scope>
    <source>
        <tissue evidence="2">Muscle</tissue>
    </source>
</reference>
<evidence type="ECO:0000313" key="3">
    <source>
        <dbReference type="Proteomes" id="UP000324222"/>
    </source>
</evidence>
<evidence type="ECO:0000313" key="2">
    <source>
        <dbReference type="EMBL" id="MPC65516.1"/>
    </source>
</evidence>